<evidence type="ECO:0000313" key="3">
    <source>
        <dbReference type="Proteomes" id="UP000095237"/>
    </source>
</evidence>
<dbReference type="AlphaFoldDB" id="A0A1E5IFT2"/>
<protein>
    <submittedName>
        <fullName evidence="1">Uncharacterized protein</fullName>
    </submittedName>
</protein>
<organism evidence="1 3">
    <name type="scientific">Endomicrobium trichonymphae</name>
    <dbReference type="NCBI Taxonomy" id="1408204"/>
    <lineage>
        <taxon>Bacteria</taxon>
        <taxon>Pseudomonadati</taxon>
        <taxon>Elusimicrobiota</taxon>
        <taxon>Endomicrobiia</taxon>
        <taxon>Endomicrobiales</taxon>
        <taxon>Endomicrobiaceae</taxon>
        <taxon>Candidatus Endomicrobiellum</taxon>
    </lineage>
</organism>
<comment type="caution">
    <text evidence="1">The sequence shown here is derived from an EMBL/GenBank/DDBJ whole genome shotgun (WGS) entry which is preliminary data.</text>
</comment>
<dbReference type="EMBL" id="LNVX01000794">
    <property type="protein sequence ID" value="OEG69235.1"/>
    <property type="molecule type" value="Genomic_DNA"/>
</dbReference>
<dbReference type="Proteomes" id="UP000095237">
    <property type="component" value="Unassembled WGS sequence"/>
</dbReference>
<evidence type="ECO:0000313" key="2">
    <source>
        <dbReference type="EMBL" id="OEG69591.1"/>
    </source>
</evidence>
<name>A0A1E5IFT2_ENDTX</name>
<proteinExistence type="predicted"/>
<keyword evidence="3" id="KW-1185">Reference proteome</keyword>
<sequence length="88" mass="10318">MGTIERIPYKKNQYILCREYYIAMDKNGEYTRINGLPRDKYKTLLLQHIENYGKGCLKEFANVLPDLAYKVLIINLICIKSICIEKSI</sequence>
<gene>
    <name evidence="1" type="ORF">ATZ36_02255</name>
    <name evidence="2" type="ORF">ATZ36_08630</name>
</gene>
<accession>A0A1E5IFT2</accession>
<reference evidence="1 3" key="1">
    <citation type="submission" date="2015-11" db="EMBL/GenBank/DDBJ databases">
        <title>Evidence for parallel genomic evolution in an endosymbiosis of termite gut flagellates.</title>
        <authorList>
            <person name="Zheng H."/>
        </authorList>
    </citation>
    <scope>NUCLEOTIDE SEQUENCE [LARGE SCALE GENOMIC DNA]</scope>
    <source>
        <strain evidence="1 3">CET450</strain>
    </source>
</reference>
<evidence type="ECO:0000313" key="1">
    <source>
        <dbReference type="EMBL" id="OEG69235.1"/>
    </source>
</evidence>
<dbReference type="EMBL" id="LNVX01000642">
    <property type="protein sequence ID" value="OEG69591.1"/>
    <property type="molecule type" value="Genomic_DNA"/>
</dbReference>